<dbReference type="SUPFAM" id="SSF69593">
    <property type="entry name" value="Glycerol-3-phosphate (1)-acyltransferase"/>
    <property type="match status" value="1"/>
</dbReference>
<evidence type="ECO:0000259" key="5">
    <source>
        <dbReference type="SMART" id="SM00563"/>
    </source>
</evidence>
<dbReference type="CDD" id="cd07989">
    <property type="entry name" value="LPLAT_AGPAT-like"/>
    <property type="match status" value="1"/>
</dbReference>
<gene>
    <name evidence="6" type="ORF">SAMN06296036_102134</name>
</gene>
<comment type="pathway">
    <text evidence="1">Lipid metabolism.</text>
</comment>
<dbReference type="GO" id="GO:0003841">
    <property type="term" value="F:1-acylglycerol-3-phosphate O-acyltransferase activity"/>
    <property type="evidence" value="ECO:0007669"/>
    <property type="project" value="TreeGrafter"/>
</dbReference>
<feature type="domain" description="Phospholipid/glycerol acyltransferase" evidence="5">
    <location>
        <begin position="78"/>
        <end position="191"/>
    </location>
</feature>
<dbReference type="RefSeq" id="WP_132315494.1">
    <property type="nucleotide sequence ID" value="NZ_FWZT01000002.1"/>
</dbReference>
<evidence type="ECO:0000256" key="3">
    <source>
        <dbReference type="ARBA" id="ARBA00023315"/>
    </source>
</evidence>
<dbReference type="PANTHER" id="PTHR10434">
    <property type="entry name" value="1-ACYL-SN-GLYCEROL-3-PHOSPHATE ACYLTRANSFERASE"/>
    <property type="match status" value="1"/>
</dbReference>
<keyword evidence="4" id="KW-0812">Transmembrane</keyword>
<dbReference type="OrthoDB" id="5290997at2"/>
<dbReference type="InterPro" id="IPR002123">
    <property type="entry name" value="Plipid/glycerol_acylTrfase"/>
</dbReference>
<dbReference type="GO" id="GO:0006654">
    <property type="term" value="P:phosphatidic acid biosynthetic process"/>
    <property type="evidence" value="ECO:0007669"/>
    <property type="project" value="TreeGrafter"/>
</dbReference>
<accession>A0A1Y6B6H0</accession>
<dbReference type="SMART" id="SM00563">
    <property type="entry name" value="PlsC"/>
    <property type="match status" value="1"/>
</dbReference>
<keyword evidence="4" id="KW-1133">Transmembrane helix</keyword>
<dbReference type="PANTHER" id="PTHR10434:SF11">
    <property type="entry name" value="1-ACYL-SN-GLYCEROL-3-PHOSPHATE ACYLTRANSFERASE"/>
    <property type="match status" value="1"/>
</dbReference>
<keyword evidence="3 6" id="KW-0012">Acyltransferase</keyword>
<keyword evidence="7" id="KW-1185">Reference proteome</keyword>
<dbReference type="Proteomes" id="UP000192907">
    <property type="component" value="Unassembled WGS sequence"/>
</dbReference>
<reference evidence="7" key="1">
    <citation type="submission" date="2017-04" db="EMBL/GenBank/DDBJ databases">
        <authorList>
            <person name="Varghese N."/>
            <person name="Submissions S."/>
        </authorList>
    </citation>
    <scope>NUCLEOTIDE SEQUENCE [LARGE SCALE GENOMIC DNA]</scope>
    <source>
        <strain evidence="7">RKEM611</strain>
    </source>
</reference>
<protein>
    <submittedName>
        <fullName evidence="6">1-acyl-sn-glycerol-3-phosphate acyltransferase</fullName>
    </submittedName>
</protein>
<proteinExistence type="predicted"/>
<dbReference type="Pfam" id="PF01553">
    <property type="entry name" value="Acyltransferase"/>
    <property type="match status" value="1"/>
</dbReference>
<evidence type="ECO:0000256" key="1">
    <source>
        <dbReference type="ARBA" id="ARBA00005189"/>
    </source>
</evidence>
<sequence>MKLIKAALFWIPVWTFTIFIFLRVLGVSLVSFLRRDPLLSHHCHNLAGQWGRGILKMTPGWTYRIRGQQHLPPSNKPLVVVANHQSSVDICALYLLGIQFRWLSKAEIFKIPFVGSGMKLAGYVPIKRGDKISHEQAFESSRQWLRQGVSMVYFPEGSRSTDGQLKPFKPGAFRLSELEKVDVLPVIIRGTKSMMAKNSLVPHPSHVDLEVLPPTARRDHESVEDFMDRVRSSMLDTLSQPLPERVILSSQKALTQPTY</sequence>
<dbReference type="STRING" id="1513793.SAMN06296036_102134"/>
<dbReference type="AlphaFoldDB" id="A0A1Y6B6H0"/>
<evidence type="ECO:0000313" key="7">
    <source>
        <dbReference type="Proteomes" id="UP000192907"/>
    </source>
</evidence>
<keyword evidence="2 6" id="KW-0808">Transferase</keyword>
<name>A0A1Y6B6H0_9BACT</name>
<feature type="transmembrane region" description="Helical" evidence="4">
    <location>
        <begin position="7"/>
        <end position="33"/>
    </location>
</feature>
<dbReference type="EMBL" id="FWZT01000002">
    <property type="protein sequence ID" value="SME94652.1"/>
    <property type="molecule type" value="Genomic_DNA"/>
</dbReference>
<keyword evidence="4" id="KW-0472">Membrane</keyword>
<evidence type="ECO:0000313" key="6">
    <source>
        <dbReference type="EMBL" id="SME94652.1"/>
    </source>
</evidence>
<evidence type="ECO:0000256" key="4">
    <source>
        <dbReference type="SAM" id="Phobius"/>
    </source>
</evidence>
<organism evidence="6 7">
    <name type="scientific">Pseudobacteriovorax antillogorgiicola</name>
    <dbReference type="NCBI Taxonomy" id="1513793"/>
    <lineage>
        <taxon>Bacteria</taxon>
        <taxon>Pseudomonadati</taxon>
        <taxon>Bdellovibrionota</taxon>
        <taxon>Oligoflexia</taxon>
        <taxon>Oligoflexales</taxon>
        <taxon>Pseudobacteriovoracaceae</taxon>
        <taxon>Pseudobacteriovorax</taxon>
    </lineage>
</organism>
<evidence type="ECO:0000256" key="2">
    <source>
        <dbReference type="ARBA" id="ARBA00022679"/>
    </source>
</evidence>